<evidence type="ECO:0000256" key="9">
    <source>
        <dbReference type="ARBA" id="ARBA00022837"/>
    </source>
</evidence>
<evidence type="ECO:0000256" key="4">
    <source>
        <dbReference type="ARBA" id="ARBA00022490"/>
    </source>
</evidence>
<keyword evidence="13" id="KW-0325">Glycoprotein</keyword>
<feature type="domain" description="Cadherin" evidence="17">
    <location>
        <begin position="810"/>
        <end position="926"/>
    </location>
</feature>
<dbReference type="FunFam" id="2.60.40.60:FF:000158">
    <property type="entry name" value="Dachsous cadherin-related 1"/>
    <property type="match status" value="1"/>
</dbReference>
<feature type="transmembrane region" description="Helical" evidence="15">
    <location>
        <begin position="1281"/>
        <end position="1302"/>
    </location>
</feature>
<evidence type="ECO:0000256" key="13">
    <source>
        <dbReference type="ARBA" id="ARBA00023180"/>
    </source>
</evidence>
<dbReference type="Proteomes" id="UP001279410">
    <property type="component" value="Unassembled WGS sequence"/>
</dbReference>
<dbReference type="FunFam" id="2.60.40.60:FF:000095">
    <property type="entry name" value="Cadherin 13"/>
    <property type="match status" value="2"/>
</dbReference>
<accession>A0AAD3M953</accession>
<dbReference type="InterPro" id="IPR020894">
    <property type="entry name" value="Cadherin_CS"/>
</dbReference>
<keyword evidence="4" id="KW-0963">Cytoplasm</keyword>
<dbReference type="SMART" id="SM00112">
    <property type="entry name" value="CA"/>
    <property type="match status" value="9"/>
</dbReference>
<dbReference type="GO" id="GO:0005912">
    <property type="term" value="C:adherens junction"/>
    <property type="evidence" value="ECO:0007669"/>
    <property type="project" value="TreeGrafter"/>
</dbReference>
<dbReference type="InterPro" id="IPR002126">
    <property type="entry name" value="Cadherin-like_dom"/>
</dbReference>
<dbReference type="GO" id="GO:0016342">
    <property type="term" value="C:catenin complex"/>
    <property type="evidence" value="ECO:0007669"/>
    <property type="project" value="TreeGrafter"/>
</dbReference>
<evidence type="ECO:0000256" key="14">
    <source>
        <dbReference type="PROSITE-ProRule" id="PRU00043"/>
    </source>
</evidence>
<evidence type="ECO:0000256" key="7">
    <source>
        <dbReference type="ARBA" id="ARBA00022729"/>
    </source>
</evidence>
<keyword evidence="3" id="KW-1003">Cell membrane</keyword>
<dbReference type="FunFam" id="2.60.40.60:FF:000011">
    <property type="entry name" value="Cadherin 1"/>
    <property type="match status" value="1"/>
</dbReference>
<dbReference type="InterPro" id="IPR015919">
    <property type="entry name" value="Cadherin-like_sf"/>
</dbReference>
<dbReference type="PROSITE" id="PS00232">
    <property type="entry name" value="CADHERIN_1"/>
    <property type="match status" value="4"/>
</dbReference>
<evidence type="ECO:0000256" key="5">
    <source>
        <dbReference type="ARBA" id="ARBA00022692"/>
    </source>
</evidence>
<dbReference type="GO" id="GO:0005737">
    <property type="term" value="C:cytoplasm"/>
    <property type="evidence" value="ECO:0007669"/>
    <property type="project" value="UniProtKB-SubCell"/>
</dbReference>
<dbReference type="PRINTS" id="PR00205">
    <property type="entry name" value="CADHERIN"/>
</dbReference>
<dbReference type="FunFam" id="2.60.40.60:FF:000019">
    <property type="entry name" value="Cadherin 2"/>
    <property type="match status" value="2"/>
</dbReference>
<dbReference type="GO" id="GO:0016339">
    <property type="term" value="P:calcium-dependent cell-cell adhesion via plasma membrane cell adhesion molecules"/>
    <property type="evidence" value="ECO:0007669"/>
    <property type="project" value="TreeGrafter"/>
</dbReference>
<sequence>MRAISLLLLVALAALAESHNGKHKRRDKRELLVRSKRRWVLSTIELTEEDEGPFPKKISKMFNDKSDHEAKTHKFHISGMGVTKEPLGVFSIDEHTGEVFAHKPIDREKYQLFHIQFDILDKHTNKPIDKELAFDVEIQDINDNAPKFSNPQMLVNVKENMPEGYLEAQLTAWDIDKENTSNSQITFTLTKQEPQQPKFELEQMNGRVAQLKFKGCFDYDKIKMYKITVEAKDHGKPSLTSTAVITLKIVDTNSHPPTFKDNKYHGEVLESVIKNDVLRIAVEDKDTPKTPGWRAKYFFIKGNEDGNYKIETDPETNEGILNIIKGKDFERTTFTTLQVGVKNEEPLFVCGGKSPGPDESLDSVNITIKVIDVNDPPHFDKDKHDVYQKEEEPPGKVLFTPKIHDVDSEVANIRYVLLDDPADWMEIDPKTGQVKSKKKMDRESEFVDDENIYKVLIGAIDDGEPPATGTCTVNVHLGDVNDNKPGLKNKGVIMCANRENKVTLIAKDLDVPPFSGPFAFTLGGDDETLKQRWKISPAFGEEAGLISLKTLAYGNYSVPLVIQDQQGMNGFDTAEVMVCDCGTESVCREKEPLSSGLGSAAIGLILAGLLLFLLLLLLFMCECGKRDFSSIPTIQDEGNQTLIKYNQEGGGAACAAEPTLLLTPTNGVAVTDGLKQATAKTYEVAPAMTKEFNSSMFTRIDSNMTALGAGTRRDTRRSLGGQSGHGMIHVEKTLTFFKISGDGVDKDPKDVLEIDPHKGVITVKGPVDYEKFKELKLVFLALDKFSKVIDTRLGILIGIKDANDNPPVFDRKTYEITIQESTSQGSEVITLKATDIDSGNNQLFGFRIVSVTPSPVDVEFYFLSSEAQISQTGTGTISFKGCLDHEKAEKYTIIVEAKDRGENKQLSSSCTIIVNIEDGNNHPPVITGQTGPGKVKEGQKNVLVSRLQVTDEDTKGSAAWRAKYEIYGDTENNFKITTDPETNEGLLYVQKDLDFENSSQRNLTVSVRNEISLFSCKVVSRSTTGVWKVTRVETISGATGAGVVGQAKGSFIQVTVSVEDVNEAPIFDKTPKTVSLLENEKPGQYLETFTARDPDVANANTFVYVKGEDPADCVTVDPKTGKITTTKSIDRESVHVNNSIYIVTILAVDNGKPTMTSTATLSIHVQDKNDNVPFLPNGIFDMCQSDGPSKANITVVDLDEEPYSGPFRFKLLGDVEGKWSVEPLQGYSFNLVKENKAYSGHYDLLLEVSDLQGKTAVHNLSVTVCNCIGTERPNCHLRKTFAPTVGTGALFMIFVGILVLAAESHRKLFVRSLLAMLTEEISNQHLKKYWYGNGDDILILNVVLTCDRYHDRCVCVGDIGLAGLRLRSRANLTVWDFVEIEPRLRAAVADGQTLYLRH</sequence>
<evidence type="ECO:0000313" key="19">
    <source>
        <dbReference type="Proteomes" id="UP001279410"/>
    </source>
</evidence>
<feature type="chain" id="PRO_5042267533" evidence="16">
    <location>
        <begin position="19"/>
        <end position="1398"/>
    </location>
</feature>
<dbReference type="Gene3D" id="2.60.40.60">
    <property type="entry name" value="Cadherins"/>
    <property type="match status" value="10"/>
</dbReference>
<dbReference type="GO" id="GO:0005509">
    <property type="term" value="F:calcium ion binding"/>
    <property type="evidence" value="ECO:0007669"/>
    <property type="project" value="UniProtKB-UniRule"/>
</dbReference>
<dbReference type="PROSITE" id="PS50268">
    <property type="entry name" value="CADHERIN_2"/>
    <property type="match status" value="9"/>
</dbReference>
<protein>
    <submittedName>
        <fullName evidence="18">Cadherin-like protein 26 isoform X1</fullName>
    </submittedName>
</protein>
<organism evidence="18 19">
    <name type="scientific">Lates japonicus</name>
    <name type="common">Japanese lates</name>
    <dbReference type="NCBI Taxonomy" id="270547"/>
    <lineage>
        <taxon>Eukaryota</taxon>
        <taxon>Metazoa</taxon>
        <taxon>Chordata</taxon>
        <taxon>Craniata</taxon>
        <taxon>Vertebrata</taxon>
        <taxon>Euteleostomi</taxon>
        <taxon>Actinopterygii</taxon>
        <taxon>Neopterygii</taxon>
        <taxon>Teleostei</taxon>
        <taxon>Neoteleostei</taxon>
        <taxon>Acanthomorphata</taxon>
        <taxon>Carangaria</taxon>
        <taxon>Carangaria incertae sedis</taxon>
        <taxon>Centropomidae</taxon>
        <taxon>Lates</taxon>
    </lineage>
</organism>
<keyword evidence="19" id="KW-1185">Reference proteome</keyword>
<feature type="domain" description="Cadherin" evidence="17">
    <location>
        <begin position="737"/>
        <end position="809"/>
    </location>
</feature>
<keyword evidence="9 14" id="KW-0106">Calcium</keyword>
<keyword evidence="12 15" id="KW-0472">Membrane</keyword>
<feature type="domain" description="Cadherin" evidence="17">
    <location>
        <begin position="390"/>
        <end position="487"/>
    </location>
</feature>
<keyword evidence="5 15" id="KW-0812">Transmembrane</keyword>
<feature type="domain" description="Cadherin" evidence="17">
    <location>
        <begin position="149"/>
        <end position="259"/>
    </location>
</feature>
<feature type="domain" description="Cadherin" evidence="17">
    <location>
        <begin position="944"/>
        <end position="1067"/>
    </location>
</feature>
<evidence type="ECO:0000256" key="12">
    <source>
        <dbReference type="ARBA" id="ARBA00023136"/>
    </source>
</evidence>
<evidence type="ECO:0000256" key="15">
    <source>
        <dbReference type="SAM" id="Phobius"/>
    </source>
</evidence>
<comment type="caution">
    <text evidence="18">The sequence shown here is derived from an EMBL/GenBank/DDBJ whole genome shotgun (WGS) entry which is preliminary data.</text>
</comment>
<evidence type="ECO:0000256" key="6">
    <source>
        <dbReference type="ARBA" id="ARBA00022723"/>
    </source>
</evidence>
<feature type="domain" description="Cadherin" evidence="17">
    <location>
        <begin position="1068"/>
        <end position="1175"/>
    </location>
</feature>
<dbReference type="GO" id="GO:0045296">
    <property type="term" value="F:cadherin binding"/>
    <property type="evidence" value="ECO:0007669"/>
    <property type="project" value="TreeGrafter"/>
</dbReference>
<evidence type="ECO:0000256" key="2">
    <source>
        <dbReference type="ARBA" id="ARBA00004496"/>
    </source>
</evidence>
<dbReference type="GO" id="GO:0034332">
    <property type="term" value="P:adherens junction organization"/>
    <property type="evidence" value="ECO:0007669"/>
    <property type="project" value="TreeGrafter"/>
</dbReference>
<dbReference type="PANTHER" id="PTHR24027:SF78">
    <property type="entry name" value="CADHERIN-LIKE PROTEIN 26"/>
    <property type="match status" value="1"/>
</dbReference>
<evidence type="ECO:0000256" key="11">
    <source>
        <dbReference type="ARBA" id="ARBA00022989"/>
    </source>
</evidence>
<keyword evidence="7 16" id="KW-0732">Signal</keyword>
<keyword evidence="10" id="KW-0130">Cell adhesion</keyword>
<feature type="domain" description="Cadherin" evidence="17">
    <location>
        <begin position="1193"/>
        <end position="1285"/>
    </location>
</feature>
<keyword evidence="8" id="KW-0677">Repeat</keyword>
<feature type="transmembrane region" description="Helical" evidence="15">
    <location>
        <begin position="597"/>
        <end position="619"/>
    </location>
</feature>
<evidence type="ECO:0000259" key="17">
    <source>
        <dbReference type="PROSITE" id="PS50268"/>
    </source>
</evidence>
<evidence type="ECO:0000256" key="3">
    <source>
        <dbReference type="ARBA" id="ARBA00022475"/>
    </source>
</evidence>
<evidence type="ECO:0000256" key="16">
    <source>
        <dbReference type="SAM" id="SignalP"/>
    </source>
</evidence>
<gene>
    <name evidence="18" type="ORF">AKAME5_000346300</name>
</gene>
<keyword evidence="11 15" id="KW-1133">Transmembrane helix</keyword>
<evidence type="ECO:0000256" key="1">
    <source>
        <dbReference type="ARBA" id="ARBA00004251"/>
    </source>
</evidence>
<feature type="domain" description="Cadherin" evidence="17">
    <location>
        <begin position="64"/>
        <end position="148"/>
    </location>
</feature>
<evidence type="ECO:0000256" key="10">
    <source>
        <dbReference type="ARBA" id="ARBA00022889"/>
    </source>
</evidence>
<dbReference type="EMBL" id="BRZM01000009">
    <property type="protein sequence ID" value="GLD49993.1"/>
    <property type="molecule type" value="Genomic_DNA"/>
</dbReference>
<feature type="domain" description="Cadherin" evidence="17">
    <location>
        <begin position="260"/>
        <end position="379"/>
    </location>
</feature>
<dbReference type="PANTHER" id="PTHR24027">
    <property type="entry name" value="CADHERIN-23"/>
    <property type="match status" value="1"/>
</dbReference>
<keyword evidence="6" id="KW-0479">Metal-binding</keyword>
<reference evidence="18" key="1">
    <citation type="submission" date="2022-08" db="EMBL/GenBank/DDBJ databases">
        <title>Genome sequencing of akame (Lates japonicus).</title>
        <authorList>
            <person name="Hashiguchi Y."/>
            <person name="Takahashi H."/>
        </authorList>
    </citation>
    <scope>NUCLEOTIDE SEQUENCE</scope>
    <source>
        <strain evidence="18">Kochi</strain>
    </source>
</reference>
<dbReference type="GO" id="GO:0044331">
    <property type="term" value="P:cell-cell adhesion mediated by cadherin"/>
    <property type="evidence" value="ECO:0007669"/>
    <property type="project" value="TreeGrafter"/>
</dbReference>
<dbReference type="SUPFAM" id="SSF49313">
    <property type="entry name" value="Cadherin-like"/>
    <property type="match status" value="10"/>
</dbReference>
<dbReference type="GO" id="GO:0016477">
    <property type="term" value="P:cell migration"/>
    <property type="evidence" value="ECO:0007669"/>
    <property type="project" value="TreeGrafter"/>
</dbReference>
<dbReference type="GO" id="GO:0060027">
    <property type="term" value="P:convergent extension involved in gastrulation"/>
    <property type="evidence" value="ECO:0007669"/>
    <property type="project" value="UniProtKB-ARBA"/>
</dbReference>
<evidence type="ECO:0000313" key="18">
    <source>
        <dbReference type="EMBL" id="GLD49993.1"/>
    </source>
</evidence>
<feature type="signal peptide" evidence="16">
    <location>
        <begin position="1"/>
        <end position="18"/>
    </location>
</feature>
<name>A0AAD3M953_LATJO</name>
<dbReference type="CDD" id="cd11304">
    <property type="entry name" value="Cadherin_repeat"/>
    <property type="match status" value="8"/>
</dbReference>
<proteinExistence type="predicted"/>
<comment type="subcellular location">
    <subcellularLocation>
        <location evidence="1">Cell membrane</location>
        <topology evidence="1">Single-pass type I membrane protein</topology>
    </subcellularLocation>
    <subcellularLocation>
        <location evidence="2">Cytoplasm</location>
    </subcellularLocation>
</comment>
<dbReference type="GO" id="GO:0007043">
    <property type="term" value="P:cell-cell junction assembly"/>
    <property type="evidence" value="ECO:0007669"/>
    <property type="project" value="TreeGrafter"/>
</dbReference>
<dbReference type="GO" id="GO:0008013">
    <property type="term" value="F:beta-catenin binding"/>
    <property type="evidence" value="ECO:0007669"/>
    <property type="project" value="TreeGrafter"/>
</dbReference>
<dbReference type="Pfam" id="PF00028">
    <property type="entry name" value="Cadherin"/>
    <property type="match status" value="6"/>
</dbReference>
<dbReference type="GO" id="GO:0000902">
    <property type="term" value="P:cell morphogenesis"/>
    <property type="evidence" value="ECO:0007669"/>
    <property type="project" value="TreeGrafter"/>
</dbReference>
<dbReference type="InterPro" id="IPR039808">
    <property type="entry name" value="Cadherin"/>
</dbReference>
<dbReference type="FunFam" id="2.60.40.60:FF:000092">
    <property type="entry name" value="Protocadherin 8"/>
    <property type="match status" value="1"/>
</dbReference>
<evidence type="ECO:0000256" key="8">
    <source>
        <dbReference type="ARBA" id="ARBA00022737"/>
    </source>
</evidence>
<dbReference type="GO" id="GO:0007156">
    <property type="term" value="P:homophilic cell adhesion via plasma membrane adhesion molecules"/>
    <property type="evidence" value="ECO:0007669"/>
    <property type="project" value="InterPro"/>
</dbReference>